<feature type="domain" description="DUF5801" evidence="1">
    <location>
        <begin position="918"/>
        <end position="1035"/>
    </location>
</feature>
<evidence type="ECO:0000313" key="2">
    <source>
        <dbReference type="EMBL" id="GAM73945.1"/>
    </source>
</evidence>
<dbReference type="NCBIfam" id="NF033682">
    <property type="entry name" value="retention_LapA"/>
    <property type="match status" value="1"/>
</dbReference>
<evidence type="ECO:0000313" key="3">
    <source>
        <dbReference type="Proteomes" id="UP000031666"/>
    </source>
</evidence>
<protein>
    <submittedName>
        <fullName evidence="2">RTX toxins</fullName>
    </submittedName>
</protein>
<gene>
    <name evidence="2" type="ORF">JCM19241_5141</name>
</gene>
<sequence>MEERILSTAAEIVEVSGSAVVVSATQGARNIEKGEILQPDSVVLLGNDADVLVRANDQVFVLQQNCVACLTIFEDGQSQIDSAPIAQLPDLDEVEPTYTEADIAQIQQLIRDGQDLGEALEIQEETRDTNAENSAGDGFVNVARDNAQVLADTQFETAGFSSDFNRVEDEEGLTITFAEGGGGIATQVVEGSISQSTYPQTTTGSFFIEQATFQLDAESFEVSPLDIDQVLAELNANITSAGEAVTFVYDQDSNAIVGSVGGSEVLSITITPEQLPNGIDLVVTTVVSAPIDHIDFNGQYISVANDQLSIGFDITGKDSSGFELVEPIAFSTIVADGDNPGFDINSPGADTTAFINENNAINAQNPETNGTGLKLGSDTANYLDIDRAILEDPTWTSLTSNGMETKLNLVEGIQTSAFTQVVTDTIVLTLADDSSVVVLTVKVNLDGTYVATLGQSLDQDENNLNELDIPINVVDFDGDTTPSMVTVIIEDGDDPTGEPSLLDYVEIVGEQSETRTIEFTKGSDNIADISFEQSVASDSTWTGIISNGELTRVTVSEDGKTILVETLGGEPVLQVVIDNSGEYTLTQYRAIEQESDILRLVIPTTATDTDGDSVTENINLVIRDNISPEGAPSEVDYVETGGEGQTTEGQIDFTIFSDAIEKVQFASSTETDPIWTSLTSNDSPVTVSLSNDNTLLTISTAGDPSEVVMTVTINTDGSYTVVQNAALDHPLDNLLELPITVIATDFDGDTGNEVITIKVTDGADPAASDSSVTFTELENAVRNAAGTIKIDKGSDDIASVVFDPSVVSDPIWTGIQSNGLDTELRLEDNVLTVFYIEPDSLPPVEVPVLEITIGLGGRYLIRQFESIDQDEDSQDIILTLPVIVTDTDDDFTNADITITILDGDNPSAGDATVEFVEKATEQTFLDSFEIQQGADAIESIVFNSAVLSDGDWTGLISNDQALELSLSTDGTLLSVFVAGNSADVVLEVELLDLDGNFRVTQFQALDHSVLEEILLSLQVDLTDTDGDVITTEINVNITDGDDPSLSPSTAPDINETGAEVSVSGTVSVAMGSDNVDTVVFDKASVEADSVWTGLLSNNQDTEVLVTDNVVIVHIAGDPSEIVLQAEVNLDGSYTVTQYQALEHNSSDTLTLTLPVIVTDTDNDPVTEDVTINIIDGNDPVIADSSVVLFDDATDNPMPETGSVSLTVGSDIVESMNVTLTTDEEAGWEALTSNGQATTLTVTDGSLVLTLADGTEVLRFDIGLDGNYSITQFLPLDQPVDNQNLLSATITATDADGDFDTAVVSVTINDGMDPSRPGNVATPLNENDVPSNETGNIDLSQGVDAIATVEFNDSVLTDPTWLALLSDNRDTELKLSDDGSELILHIAGDENDVVLRATVNFDGSYAIEQLQAIEQDTASNVNPLTLQVDATDTDGDIIFTTISMPITDGNDPVITDTTATLDENDIGAPDYMPETGTLNLVKGSDLVESVVIDDSVLSDSQWTSLTSNGVSVELELSSVIQTGVSDTLIVTRSDNDAPILEIRVNLDGTFSITQLGPIDQLTGDSIDLTLPVTANDADGDFDNANVIITINDGDDPSGVGDEVTLQETTGVVTADGQVVFTPGSEEIADISFDPAVLNDATWLGLVSNGEGVTLELTDSKTLVVTSGSGAEVLRVTIDNDGNYDVIQSQPIEQDSSDLTKLILPVIASDSEMDTGTVDITINIQDNVAPTAETSTVEYTETGDANQSNDGTILFSPGSDAVETIVIDSAVLSDATWGALTSNGEATSLSLDATGKILTLSTATTDVLVLTLSDNGTYTVVQNDGLDQLSADDINDLLVPVIGTDFDGDSSSANINIKITDGDDATLAASSVELDEDDVDDGTATDTGSIGLVEGSDATKSVEFTLTDAQKAEWEALTSNGEATQLVVTANGITVQLTDGTPVLT</sequence>
<reference evidence="2 3" key="2">
    <citation type="submission" date="2015-01" db="EMBL/GenBank/DDBJ databases">
        <authorList>
            <consortium name="NBRP consortium"/>
            <person name="Sawabe T."/>
            <person name="Meirelles P."/>
            <person name="Feng G."/>
            <person name="Sayaka M."/>
            <person name="Hattori M."/>
            <person name="Ohkuma M."/>
        </authorList>
    </citation>
    <scope>NUCLEOTIDE SEQUENCE [LARGE SCALE GENOMIC DNA]</scope>
    <source>
        <strain evidence="3">JCM 19241</strain>
    </source>
</reference>
<dbReference type="InterPro" id="IPR047777">
    <property type="entry name" value="LapA-like_RM"/>
</dbReference>
<dbReference type="Proteomes" id="UP000031666">
    <property type="component" value="Unassembled WGS sequence"/>
</dbReference>
<feature type="domain" description="DUF5801" evidence="1">
    <location>
        <begin position="514"/>
        <end position="620"/>
    </location>
</feature>
<feature type="domain" description="DUF5801" evidence="1">
    <location>
        <begin position="1056"/>
        <end position="1171"/>
    </location>
</feature>
<dbReference type="STRING" id="1481914.JCM19241_5141"/>
<dbReference type="InterPro" id="IPR043824">
    <property type="entry name" value="DUF5801"/>
</dbReference>
<comment type="caution">
    <text evidence="2">The sequence shown here is derived from an EMBL/GenBank/DDBJ whole genome shotgun (WGS) entry which is preliminary data.</text>
</comment>
<accession>A0A0B8Q319</accession>
<evidence type="ECO:0000259" key="1">
    <source>
        <dbReference type="Pfam" id="PF19116"/>
    </source>
</evidence>
<reference evidence="2 3" key="1">
    <citation type="submission" date="2015-01" db="EMBL/GenBank/DDBJ databases">
        <title>Vibrio sp. C94 JCM 19241 whole genome shotgun sequence.</title>
        <authorList>
            <person name="Sawabe T."/>
            <person name="Meirelles P."/>
            <person name="Feng G."/>
            <person name="Sayaka M."/>
            <person name="Hattori M."/>
            <person name="Ohkuma M."/>
        </authorList>
    </citation>
    <scope>NUCLEOTIDE SEQUENCE [LARGE SCALE GENOMIC DNA]</scope>
    <source>
        <strain evidence="3">JCM 19241</strain>
    </source>
</reference>
<name>A0A0B8Q319_9VIBR</name>
<organism evidence="2 3">
    <name type="scientific">Vibrio ishigakensis</name>
    <dbReference type="NCBI Taxonomy" id="1481914"/>
    <lineage>
        <taxon>Bacteria</taxon>
        <taxon>Pseudomonadati</taxon>
        <taxon>Pseudomonadota</taxon>
        <taxon>Gammaproteobacteria</taxon>
        <taxon>Vibrionales</taxon>
        <taxon>Vibrionaceae</taxon>
        <taxon>Vibrio</taxon>
    </lineage>
</organism>
<dbReference type="Pfam" id="PF19116">
    <property type="entry name" value="DUF5801"/>
    <property type="match status" value="3"/>
</dbReference>
<proteinExistence type="predicted"/>
<dbReference type="EMBL" id="BBSC01000002">
    <property type="protein sequence ID" value="GAM73945.1"/>
    <property type="molecule type" value="Genomic_DNA"/>
</dbReference>